<dbReference type="PANTHER" id="PTHR33530">
    <property type="entry name" value="OS01G0147100 PROTEIN"/>
    <property type="match status" value="1"/>
</dbReference>
<dbReference type="PANTHER" id="PTHR33530:SF12">
    <property type="entry name" value="MAJOR FACILITATOR SUPERFAMILY (MFS) PROFILE DOMAIN-CONTAINING PROTEIN"/>
    <property type="match status" value="1"/>
</dbReference>
<keyword evidence="1" id="KW-0472">Membrane</keyword>
<feature type="transmembrane region" description="Helical" evidence="1">
    <location>
        <begin position="26"/>
        <end position="53"/>
    </location>
</feature>
<feature type="transmembrane region" description="Helical" evidence="1">
    <location>
        <begin position="60"/>
        <end position="84"/>
    </location>
</feature>
<protein>
    <submittedName>
        <fullName evidence="2">Uncharacterized protein</fullName>
    </submittedName>
</protein>
<dbReference type="EMBL" id="SPHZ02000012">
    <property type="protein sequence ID" value="KAF0889365.1"/>
    <property type="molecule type" value="Genomic_DNA"/>
</dbReference>
<dbReference type="Pfam" id="PF12442">
    <property type="entry name" value="DUF3681"/>
    <property type="match status" value="1"/>
</dbReference>
<sequence length="122" mass="12885">MASSFPAALMEQINDARHSVARLRTALISVGVVLLEAAVALMFKALGGILLRLHGRAAALVYYGVLGAVAVYGAAEASVGYWVVPRDMVGNWRATIGKTVLWISVLLLALVASLGSLAFLKY</sequence>
<evidence type="ECO:0000313" key="2">
    <source>
        <dbReference type="EMBL" id="KAF0889365.1"/>
    </source>
</evidence>
<dbReference type="AlphaFoldDB" id="A0A6G1BLZ6"/>
<keyword evidence="1" id="KW-0812">Transmembrane</keyword>
<name>A0A6G1BLZ6_9ORYZ</name>
<proteinExistence type="predicted"/>
<reference evidence="2 3" key="1">
    <citation type="submission" date="2019-11" db="EMBL/GenBank/DDBJ databases">
        <title>Whole genome sequence of Oryza granulata.</title>
        <authorList>
            <person name="Li W."/>
        </authorList>
    </citation>
    <scope>NUCLEOTIDE SEQUENCE [LARGE SCALE GENOMIC DNA]</scope>
    <source>
        <strain evidence="3">cv. Menghai</strain>
        <tissue evidence="2">Leaf</tissue>
    </source>
</reference>
<dbReference type="InterPro" id="IPR022149">
    <property type="entry name" value="DUF3681"/>
</dbReference>
<evidence type="ECO:0000313" key="3">
    <source>
        <dbReference type="Proteomes" id="UP000479710"/>
    </source>
</evidence>
<accession>A0A6G1BLZ6</accession>
<feature type="transmembrane region" description="Helical" evidence="1">
    <location>
        <begin position="99"/>
        <end position="120"/>
    </location>
</feature>
<keyword evidence="1" id="KW-1133">Transmembrane helix</keyword>
<comment type="caution">
    <text evidence="2">The sequence shown here is derived from an EMBL/GenBank/DDBJ whole genome shotgun (WGS) entry which is preliminary data.</text>
</comment>
<gene>
    <name evidence="2" type="ORF">E2562_023665</name>
</gene>
<evidence type="ECO:0000256" key="1">
    <source>
        <dbReference type="SAM" id="Phobius"/>
    </source>
</evidence>
<organism evidence="2 3">
    <name type="scientific">Oryza meyeriana var. granulata</name>
    <dbReference type="NCBI Taxonomy" id="110450"/>
    <lineage>
        <taxon>Eukaryota</taxon>
        <taxon>Viridiplantae</taxon>
        <taxon>Streptophyta</taxon>
        <taxon>Embryophyta</taxon>
        <taxon>Tracheophyta</taxon>
        <taxon>Spermatophyta</taxon>
        <taxon>Magnoliopsida</taxon>
        <taxon>Liliopsida</taxon>
        <taxon>Poales</taxon>
        <taxon>Poaceae</taxon>
        <taxon>BOP clade</taxon>
        <taxon>Oryzoideae</taxon>
        <taxon>Oryzeae</taxon>
        <taxon>Oryzinae</taxon>
        <taxon>Oryza</taxon>
        <taxon>Oryza meyeriana</taxon>
    </lineage>
</organism>
<dbReference type="Proteomes" id="UP000479710">
    <property type="component" value="Unassembled WGS sequence"/>
</dbReference>
<keyword evidence="3" id="KW-1185">Reference proteome</keyword>